<evidence type="ECO:0000313" key="11">
    <source>
        <dbReference type="EMBL" id="KAK5604178.1"/>
    </source>
</evidence>
<accession>A0AAV9R313</accession>
<feature type="compositionally biased region" description="Low complexity" evidence="8">
    <location>
        <begin position="250"/>
        <end position="264"/>
    </location>
</feature>
<organism evidence="11 12">
    <name type="scientific">Crenichthys baileyi</name>
    <name type="common">White River springfish</name>
    <dbReference type="NCBI Taxonomy" id="28760"/>
    <lineage>
        <taxon>Eukaryota</taxon>
        <taxon>Metazoa</taxon>
        <taxon>Chordata</taxon>
        <taxon>Craniata</taxon>
        <taxon>Vertebrata</taxon>
        <taxon>Euteleostomi</taxon>
        <taxon>Actinopterygii</taxon>
        <taxon>Neopterygii</taxon>
        <taxon>Teleostei</taxon>
        <taxon>Neoteleostei</taxon>
        <taxon>Acanthomorphata</taxon>
        <taxon>Ovalentaria</taxon>
        <taxon>Atherinomorphae</taxon>
        <taxon>Cyprinodontiformes</taxon>
        <taxon>Goodeidae</taxon>
        <taxon>Crenichthys</taxon>
    </lineage>
</organism>
<gene>
    <name evidence="11" type="ORF">CRENBAI_021871</name>
</gene>
<dbReference type="Pfam" id="PF02037">
    <property type="entry name" value="SAP"/>
    <property type="match status" value="1"/>
</dbReference>
<reference evidence="11 12" key="1">
    <citation type="submission" date="2021-06" db="EMBL/GenBank/DDBJ databases">
        <authorList>
            <person name="Palmer J.M."/>
        </authorList>
    </citation>
    <scope>NUCLEOTIDE SEQUENCE [LARGE SCALE GENOMIC DNA]</scope>
    <source>
        <strain evidence="11 12">MEX-2019</strain>
        <tissue evidence="11">Muscle</tissue>
    </source>
</reference>
<evidence type="ECO:0000256" key="7">
    <source>
        <dbReference type="PROSITE-ProRule" id="PRU00401"/>
    </source>
</evidence>
<name>A0AAV9R313_9TELE</name>
<dbReference type="InterPro" id="IPR036361">
    <property type="entry name" value="SAP_dom_sf"/>
</dbReference>
<dbReference type="SMART" id="SM00707">
    <property type="entry name" value="RPEL"/>
    <property type="match status" value="2"/>
</dbReference>
<keyword evidence="2" id="KW-0677">Repeat</keyword>
<dbReference type="InterPro" id="IPR003034">
    <property type="entry name" value="SAP_dom"/>
</dbReference>
<dbReference type="GO" id="GO:0005634">
    <property type="term" value="C:nucleus"/>
    <property type="evidence" value="ECO:0007669"/>
    <property type="project" value="UniProtKB-SubCell"/>
</dbReference>
<keyword evidence="6" id="KW-0539">Nucleus</keyword>
<dbReference type="AlphaFoldDB" id="A0AAV9R313"/>
<sequence length="1146" mass="127768">MLEDLRGICINHAPFSPHPISGNMDERAIRFALERRACLSLRKGPCLTFVIVLVPVYVWWPSFLVWLCLLITPGFPAWHILQLKLQQRRAKEGLLRCGVMPPLKSSTAFHEQRRGLEQAQTEHCHKRKNRSGLESPEAIRMHILDEKSAKPLLQAKQLQQKKVRLANDLNNKIAHRPGSMELIHKNILPVDSCFKQVIVERRLQKPSGGISSCDEDSNDSLSPRQSESREHPVGIEPVCCSAEKLTRSNLTSPTKLSSTSLNSSVQKTCGNSQTRCPRNLIADCLTQKHKKTKDNKPKVKMLKYHQYIPPDKKGDTEPIPNLDSSYARILQQQQLFLQLQILSQQQHNYHTPLPAPPNRDQDPPSSSSSNLMSTSSPPEPSSAPLTVPPVQHFQICLSSAPLGGTKVLSLDPYLDEMKVAELKRELKLRKLHVSGTRNDLIERLRTYQKLSQGRDSVSSPTAGGTTAPELERAGASSKTGGSFSASETSSQELLRCDGTIKPFNQPCMPNGANPEEVNSDPLGELMSSPCTDLSLQPFIRAPFSASIKQEPRCSSPAPCHFSLNSASLQKHSLVSSAAPSTTAAAPPVTIDKDKMLQEKDKQIAELTRMLWQNQRLVEELKMQLENGNRDTPEAQILRIVKEEPPDKLNEDFSLLDPQISVISHEKEVTEVTIKEEPMEIEIGSKILVQSPDTLLQSSTPTQQAQDQIHLQLQPEQRSLQKQVCLQDSARQLAQQQAINRLLFFEQRNTQKQQHTVQSHNQAQETQQKPRPQRKKRSQKLHQQIPLLQSEQQKLQQTQPKKQVLLKKQEHVEKQQLKKCHQQTSKLQPIQVKTRKHLPQQDLLKSDSCPALASDRKRKHVLTPLTSHITGDQESYSEGKALKHILLQTQNEAHSEQSVEQPLQEAAHRLAEPPSLQSLPTWKNSSTPFKQTEIFPGLDVLLSPLSPDSVKTAASPFRDKPSENGDFMDIILQAAETPNTLKVAQHFSVFSPAPSPLHLLLSPPNSPTGGTLQPLQPDPWTPAETIDYKQHCGLSGIGRLEDFLESTTGKPLLGVEPGGPLTLIDDLHSQMLCTASILDIPRASMDTLDSAGDRGRRLDSKDWLGFAIGGESAWESSTLAPLVPQTPPSVFSADFLDSSNLYMDWDS</sequence>
<dbReference type="SUPFAM" id="SSF68906">
    <property type="entry name" value="SAP domain"/>
    <property type="match status" value="1"/>
</dbReference>
<evidence type="ECO:0000256" key="2">
    <source>
        <dbReference type="ARBA" id="ARBA00022737"/>
    </source>
</evidence>
<feature type="compositionally biased region" description="Low complexity" evidence="8">
    <location>
        <begin position="363"/>
        <end position="376"/>
    </location>
</feature>
<feature type="region of interest" description="Disordered" evidence="8">
    <location>
        <begin position="450"/>
        <end position="491"/>
    </location>
</feature>
<dbReference type="Proteomes" id="UP001311232">
    <property type="component" value="Unassembled WGS sequence"/>
</dbReference>
<feature type="repeat" description="RPEL" evidence="7">
    <location>
        <begin position="167"/>
        <end position="192"/>
    </location>
</feature>
<feature type="region of interest" description="Disordered" evidence="8">
    <location>
        <begin position="250"/>
        <end position="272"/>
    </location>
</feature>
<dbReference type="Gene3D" id="6.10.140.2040">
    <property type="match status" value="1"/>
</dbReference>
<feature type="region of interest" description="Disordered" evidence="8">
    <location>
        <begin position="348"/>
        <end position="387"/>
    </location>
</feature>
<evidence type="ECO:0000256" key="4">
    <source>
        <dbReference type="ARBA" id="ARBA00023054"/>
    </source>
</evidence>
<feature type="compositionally biased region" description="Polar residues" evidence="8">
    <location>
        <begin position="450"/>
        <end position="464"/>
    </location>
</feature>
<dbReference type="GO" id="GO:0051145">
    <property type="term" value="P:smooth muscle cell differentiation"/>
    <property type="evidence" value="ECO:0007669"/>
    <property type="project" value="TreeGrafter"/>
</dbReference>
<dbReference type="GO" id="GO:0003713">
    <property type="term" value="F:transcription coactivator activity"/>
    <property type="evidence" value="ECO:0007669"/>
    <property type="project" value="TreeGrafter"/>
</dbReference>
<keyword evidence="3" id="KW-0805">Transcription regulation</keyword>
<dbReference type="InterPro" id="IPR043451">
    <property type="entry name" value="Myocardin-like"/>
</dbReference>
<protein>
    <recommendedName>
        <fullName evidence="10">SAP domain-containing protein</fullName>
    </recommendedName>
</protein>
<evidence type="ECO:0000259" key="10">
    <source>
        <dbReference type="PROSITE" id="PS50800"/>
    </source>
</evidence>
<dbReference type="InterPro" id="IPR004018">
    <property type="entry name" value="RPEL_repeat"/>
</dbReference>
<feature type="region of interest" description="Disordered" evidence="8">
    <location>
        <begin position="749"/>
        <end position="781"/>
    </location>
</feature>
<dbReference type="SMART" id="SM00513">
    <property type="entry name" value="SAP"/>
    <property type="match status" value="1"/>
</dbReference>
<feature type="region of interest" description="Disordered" evidence="8">
    <location>
        <begin position="889"/>
        <end position="908"/>
    </location>
</feature>
<evidence type="ECO:0000256" key="9">
    <source>
        <dbReference type="SAM" id="Phobius"/>
    </source>
</evidence>
<keyword evidence="12" id="KW-1185">Reference proteome</keyword>
<dbReference type="Gene3D" id="1.10.720.30">
    <property type="entry name" value="SAP domain"/>
    <property type="match status" value="1"/>
</dbReference>
<dbReference type="Pfam" id="PF02755">
    <property type="entry name" value="RPEL"/>
    <property type="match status" value="1"/>
</dbReference>
<evidence type="ECO:0000256" key="8">
    <source>
        <dbReference type="SAM" id="MobiDB-lite"/>
    </source>
</evidence>
<feature type="compositionally biased region" description="Polar residues" evidence="8">
    <location>
        <begin position="889"/>
        <end position="900"/>
    </location>
</feature>
<proteinExistence type="predicted"/>
<dbReference type="Gene3D" id="6.10.150.10">
    <property type="match status" value="1"/>
</dbReference>
<evidence type="ECO:0000313" key="12">
    <source>
        <dbReference type="Proteomes" id="UP001311232"/>
    </source>
</evidence>
<feature type="domain" description="SAP" evidence="10">
    <location>
        <begin position="414"/>
        <end position="448"/>
    </location>
</feature>
<feature type="compositionally biased region" description="Basic residues" evidence="8">
    <location>
        <begin position="770"/>
        <end position="779"/>
    </location>
</feature>
<comment type="caution">
    <text evidence="11">The sequence shown here is derived from an EMBL/GenBank/DDBJ whole genome shotgun (WGS) entry which is preliminary data.</text>
</comment>
<dbReference type="GO" id="GO:0045944">
    <property type="term" value="P:positive regulation of transcription by RNA polymerase II"/>
    <property type="evidence" value="ECO:0007669"/>
    <property type="project" value="TreeGrafter"/>
</dbReference>
<feature type="region of interest" description="Disordered" evidence="8">
    <location>
        <begin position="206"/>
        <end position="233"/>
    </location>
</feature>
<comment type="subcellular location">
    <subcellularLocation>
        <location evidence="1">Nucleus</location>
    </subcellularLocation>
</comment>
<keyword evidence="9" id="KW-1133">Transmembrane helix</keyword>
<evidence type="ECO:0000256" key="6">
    <source>
        <dbReference type="ARBA" id="ARBA00023242"/>
    </source>
</evidence>
<feature type="transmembrane region" description="Helical" evidence="9">
    <location>
        <begin position="39"/>
        <end position="57"/>
    </location>
</feature>
<keyword evidence="9" id="KW-0472">Membrane</keyword>
<keyword evidence="4" id="KW-0175">Coiled coil</keyword>
<dbReference type="EMBL" id="JAHHUM010002366">
    <property type="protein sequence ID" value="KAK5604178.1"/>
    <property type="molecule type" value="Genomic_DNA"/>
</dbReference>
<dbReference type="PROSITE" id="PS50800">
    <property type="entry name" value="SAP"/>
    <property type="match status" value="1"/>
</dbReference>
<evidence type="ECO:0000256" key="3">
    <source>
        <dbReference type="ARBA" id="ARBA00023015"/>
    </source>
</evidence>
<keyword evidence="5" id="KW-0804">Transcription</keyword>
<dbReference type="PANTHER" id="PTHR22793:SF6">
    <property type="entry name" value="MYOCARDIN-RELATED TRANSCRIPTION FACTOR A"/>
    <property type="match status" value="1"/>
</dbReference>
<dbReference type="PROSITE" id="PS51073">
    <property type="entry name" value="RPEL"/>
    <property type="match status" value="1"/>
</dbReference>
<feature type="compositionally biased region" description="Polar residues" evidence="8">
    <location>
        <begin position="476"/>
        <end position="491"/>
    </location>
</feature>
<feature type="compositionally biased region" description="Polar residues" evidence="8">
    <location>
        <begin position="749"/>
        <end position="765"/>
    </location>
</feature>
<evidence type="ECO:0000256" key="5">
    <source>
        <dbReference type="ARBA" id="ARBA00023163"/>
    </source>
</evidence>
<keyword evidence="9" id="KW-0812">Transmembrane</keyword>
<evidence type="ECO:0000256" key="1">
    <source>
        <dbReference type="ARBA" id="ARBA00004123"/>
    </source>
</evidence>
<dbReference type="PANTHER" id="PTHR22793">
    <property type="entry name" value="MYOCARDIN-RELATED TRANSCRIPTION FACTOR-RELATED"/>
    <property type="match status" value="1"/>
</dbReference>